<reference evidence="1" key="1">
    <citation type="submission" date="2014-09" db="EMBL/GenBank/DDBJ databases">
        <authorList>
            <person name="Magalhaes I.L.F."/>
            <person name="Oliveira U."/>
            <person name="Santos F.R."/>
            <person name="Vidigal T.H.D.A."/>
            <person name="Brescovit A.D."/>
            <person name="Santos A.J."/>
        </authorList>
    </citation>
    <scope>NUCLEOTIDE SEQUENCE</scope>
    <source>
        <tissue evidence="1">Shoot tissue taken approximately 20 cm above the soil surface</tissue>
    </source>
</reference>
<dbReference type="AlphaFoldDB" id="A0A0A9AIF8"/>
<sequence length="43" mass="5179">MTPMSSFKSIDNFNCLRLIIVLWCKEQFLHEISYQQIMVIMIN</sequence>
<accession>A0A0A9AIF8</accession>
<proteinExistence type="predicted"/>
<organism evidence="1">
    <name type="scientific">Arundo donax</name>
    <name type="common">Giant reed</name>
    <name type="synonym">Donax arundinaceus</name>
    <dbReference type="NCBI Taxonomy" id="35708"/>
    <lineage>
        <taxon>Eukaryota</taxon>
        <taxon>Viridiplantae</taxon>
        <taxon>Streptophyta</taxon>
        <taxon>Embryophyta</taxon>
        <taxon>Tracheophyta</taxon>
        <taxon>Spermatophyta</taxon>
        <taxon>Magnoliopsida</taxon>
        <taxon>Liliopsida</taxon>
        <taxon>Poales</taxon>
        <taxon>Poaceae</taxon>
        <taxon>PACMAD clade</taxon>
        <taxon>Arundinoideae</taxon>
        <taxon>Arundineae</taxon>
        <taxon>Arundo</taxon>
    </lineage>
</organism>
<reference evidence="1" key="2">
    <citation type="journal article" date="2015" name="Data Brief">
        <title>Shoot transcriptome of the giant reed, Arundo donax.</title>
        <authorList>
            <person name="Barrero R.A."/>
            <person name="Guerrero F.D."/>
            <person name="Moolhuijzen P."/>
            <person name="Goolsby J.A."/>
            <person name="Tidwell J."/>
            <person name="Bellgard S.E."/>
            <person name="Bellgard M.I."/>
        </authorList>
    </citation>
    <scope>NUCLEOTIDE SEQUENCE</scope>
    <source>
        <tissue evidence="1">Shoot tissue taken approximately 20 cm above the soil surface</tissue>
    </source>
</reference>
<dbReference type="EMBL" id="GBRH01246949">
    <property type="protein sequence ID" value="JAD50946.1"/>
    <property type="molecule type" value="Transcribed_RNA"/>
</dbReference>
<evidence type="ECO:0000313" key="1">
    <source>
        <dbReference type="EMBL" id="JAD50946.1"/>
    </source>
</evidence>
<protein>
    <submittedName>
        <fullName evidence="1">Uncharacterized protein</fullName>
    </submittedName>
</protein>
<name>A0A0A9AIF8_ARUDO</name>